<reference evidence="2" key="1">
    <citation type="journal article" date="2018" name="DNA Res.">
        <title>Multiple hybrid de novo genome assembly of finger millet, an orphan allotetraploid crop.</title>
        <authorList>
            <person name="Hatakeyama M."/>
            <person name="Aluri S."/>
            <person name="Balachadran M.T."/>
            <person name="Sivarajan S.R."/>
            <person name="Patrignani A."/>
            <person name="Gruter S."/>
            <person name="Poveda L."/>
            <person name="Shimizu-Inatsugi R."/>
            <person name="Baeten J."/>
            <person name="Francoijs K.J."/>
            <person name="Nataraja K.N."/>
            <person name="Reddy Y.A.N."/>
            <person name="Phadnis S."/>
            <person name="Ravikumar R.L."/>
            <person name="Schlapbach R."/>
            <person name="Sreeman S.M."/>
            <person name="Shimizu K.K."/>
        </authorList>
    </citation>
    <scope>NUCLEOTIDE SEQUENCE</scope>
</reference>
<organism evidence="2 3">
    <name type="scientific">Eleusine coracana subsp. coracana</name>
    <dbReference type="NCBI Taxonomy" id="191504"/>
    <lineage>
        <taxon>Eukaryota</taxon>
        <taxon>Viridiplantae</taxon>
        <taxon>Streptophyta</taxon>
        <taxon>Embryophyta</taxon>
        <taxon>Tracheophyta</taxon>
        <taxon>Spermatophyta</taxon>
        <taxon>Magnoliopsida</taxon>
        <taxon>Liliopsida</taxon>
        <taxon>Poales</taxon>
        <taxon>Poaceae</taxon>
        <taxon>PACMAD clade</taxon>
        <taxon>Chloridoideae</taxon>
        <taxon>Cynodonteae</taxon>
        <taxon>Eleusininae</taxon>
        <taxon>Eleusine</taxon>
    </lineage>
</organism>
<sequence length="107" mass="12211">MAAASWHSQRYDSGGSTRRRRQLGLVMPSSTVLRSARQTRLDGSQMRYRHSCNYQASIALYNKTSTCHRLFEVLVEAQVGVWLSTDRQPGHHDWLSLVTDKDIAIFS</sequence>
<dbReference type="Proteomes" id="UP001054889">
    <property type="component" value="Unassembled WGS sequence"/>
</dbReference>
<dbReference type="EMBL" id="BQKI01000098">
    <property type="protein sequence ID" value="GJN39590.1"/>
    <property type="molecule type" value="Genomic_DNA"/>
</dbReference>
<feature type="region of interest" description="Disordered" evidence="1">
    <location>
        <begin position="1"/>
        <end position="20"/>
    </location>
</feature>
<keyword evidence="3" id="KW-1185">Reference proteome</keyword>
<accession>A0AAV5FY23</accession>
<dbReference type="AlphaFoldDB" id="A0AAV5FY23"/>
<reference evidence="2" key="2">
    <citation type="submission" date="2021-12" db="EMBL/GenBank/DDBJ databases">
        <title>Resequencing data analysis of finger millet.</title>
        <authorList>
            <person name="Hatakeyama M."/>
            <person name="Aluri S."/>
            <person name="Balachadran M.T."/>
            <person name="Sivarajan S.R."/>
            <person name="Poveda L."/>
            <person name="Shimizu-Inatsugi R."/>
            <person name="Schlapbach R."/>
            <person name="Sreeman S.M."/>
            <person name="Shimizu K.K."/>
        </authorList>
    </citation>
    <scope>NUCLEOTIDE SEQUENCE</scope>
</reference>
<gene>
    <name evidence="2" type="primary">gb28717</name>
    <name evidence="2" type="ORF">PR202_gb28717</name>
</gene>
<evidence type="ECO:0000256" key="1">
    <source>
        <dbReference type="SAM" id="MobiDB-lite"/>
    </source>
</evidence>
<proteinExistence type="predicted"/>
<name>A0AAV5FY23_ELECO</name>
<evidence type="ECO:0000313" key="2">
    <source>
        <dbReference type="EMBL" id="GJN39590.1"/>
    </source>
</evidence>
<protein>
    <submittedName>
        <fullName evidence="2">Uncharacterized protein</fullName>
    </submittedName>
</protein>
<comment type="caution">
    <text evidence="2">The sequence shown here is derived from an EMBL/GenBank/DDBJ whole genome shotgun (WGS) entry which is preliminary data.</text>
</comment>
<evidence type="ECO:0000313" key="3">
    <source>
        <dbReference type="Proteomes" id="UP001054889"/>
    </source>
</evidence>